<feature type="transmembrane region" description="Helical" evidence="5">
    <location>
        <begin position="120"/>
        <end position="141"/>
    </location>
</feature>
<dbReference type="Pfam" id="PF00361">
    <property type="entry name" value="Proton_antipo_M"/>
    <property type="match status" value="1"/>
</dbReference>
<feature type="transmembrane region" description="Helical" evidence="5">
    <location>
        <begin position="177"/>
        <end position="195"/>
    </location>
</feature>
<feature type="transmembrane region" description="Helical" evidence="5">
    <location>
        <begin position="414"/>
        <end position="437"/>
    </location>
</feature>
<comment type="subcellular location">
    <subcellularLocation>
        <location evidence="1">Membrane</location>
        <topology evidence="1">Multi-pass membrane protein</topology>
    </subcellularLocation>
</comment>
<feature type="transmembrane region" description="Helical" evidence="5">
    <location>
        <begin position="457"/>
        <end position="484"/>
    </location>
</feature>
<dbReference type="PRINTS" id="PR01434">
    <property type="entry name" value="NADHDHGNASE5"/>
</dbReference>
<evidence type="ECO:0000256" key="3">
    <source>
        <dbReference type="ARBA" id="ARBA00022989"/>
    </source>
</evidence>
<feature type="transmembrane region" description="Helical" evidence="5">
    <location>
        <begin position="216"/>
        <end position="241"/>
    </location>
</feature>
<sequence length="662" mass="74633">MKNLQTKRFRIKTFLWMNWGPVLRCLLKLVKLTPVFSVLLHTLPPMLLPLHCLFILLFRKWLGSLGTFYTSIIVFILLNCVTIYTISTQLVYGQYIYIDFGAWFVCLNLIDSHLAFCSDVLSNCASLLVLFLTPLALYFGVEYMFREAFANRLLYLLNLFAASVILLFYAYDFFLILLFWECVGLFSLLLVNFYSTRIYTLKAAFKTFVFSRLSDMFLFGAFLLTINVFHSCDLAVIFIQIPFLSIHYLFLGSFGVHFLTLLAGCIALGGVIKCAQFGFHVWLPDAMEAPTPASALIHSSTLVVAGVFLIIRFSLLFEFAYYVNLGLALLGSTTLAFSAVAAVFQQDIKKLVAYSTISQIGYLVCGCGFGCYDETLIYLIIHAVNKAFLFILVGYTVHLYSGNTDLRFMGGSHVFSFDAAVMFLILGANLSGLPYLAGFAGKEFLISQFFLSSPESLYIRACWQVAFIFTPIYMFILIVGVIYGPLKSRSDIWRSLATSQRQTLFANSSFRTNNNPLYLSLPNSWVLAGLSSLIFSFLLIFIMSIGEYLLLIIVDYSSLTPVVAQNVWISHSSHFISNLTAYSISTFNLVMSSIIVSFAGVYRYLTPLNRPQRFGLLQNSFYVDFSLATIVFLSISLFSYASLALLVIMGLLIKLILKVYYL</sequence>
<keyword evidence="2 5" id="KW-0812">Transmembrane</keyword>
<dbReference type="EMBL" id="KX494929">
    <property type="protein sequence ID" value="APW82373.1"/>
    <property type="molecule type" value="Genomic_DNA"/>
</dbReference>
<name>A0A2I4PEL1_9SPIT</name>
<dbReference type="InterPro" id="IPR001750">
    <property type="entry name" value="ND/Mrp_TM"/>
</dbReference>
<keyword evidence="4 5" id="KW-0472">Membrane</keyword>
<dbReference type="GO" id="GO:0008137">
    <property type="term" value="F:NADH dehydrogenase (ubiquinone) activity"/>
    <property type="evidence" value="ECO:0007669"/>
    <property type="project" value="InterPro"/>
</dbReference>
<reference evidence="7" key="1">
    <citation type="submission" date="2016-07" db="EMBL/GenBank/DDBJ databases">
        <title>Mitochondrial genome evolution in Stichotrich ciliates.</title>
        <authorList>
            <person name="Chen X."/>
            <person name="Landweber L."/>
        </authorList>
    </citation>
    <scope>NUCLEOTIDE SEQUENCE</scope>
</reference>
<feature type="transmembrane region" description="Helical" evidence="5">
    <location>
        <begin position="351"/>
        <end position="371"/>
    </location>
</feature>
<evidence type="ECO:0000256" key="4">
    <source>
        <dbReference type="ARBA" id="ARBA00023136"/>
    </source>
</evidence>
<dbReference type="PANTHER" id="PTHR42829">
    <property type="entry name" value="NADH-UBIQUINONE OXIDOREDUCTASE CHAIN 5"/>
    <property type="match status" value="1"/>
</dbReference>
<dbReference type="InterPro" id="IPR003945">
    <property type="entry name" value="NU5C-like"/>
</dbReference>
<protein>
    <submittedName>
        <fullName evidence="7">Nad5</fullName>
    </submittedName>
</protein>
<accession>A0A2I4PEL1</accession>
<evidence type="ECO:0000259" key="6">
    <source>
        <dbReference type="Pfam" id="PF00361"/>
    </source>
</evidence>
<evidence type="ECO:0000256" key="1">
    <source>
        <dbReference type="ARBA" id="ARBA00004141"/>
    </source>
</evidence>
<feature type="transmembrane region" description="Helical" evidence="5">
    <location>
        <begin position="625"/>
        <end position="653"/>
    </location>
</feature>
<dbReference type="PANTHER" id="PTHR42829:SF2">
    <property type="entry name" value="NADH-UBIQUINONE OXIDOREDUCTASE CHAIN 5"/>
    <property type="match status" value="1"/>
</dbReference>
<dbReference type="GO" id="GO:0015990">
    <property type="term" value="P:electron transport coupled proton transport"/>
    <property type="evidence" value="ECO:0007669"/>
    <property type="project" value="TreeGrafter"/>
</dbReference>
<feature type="transmembrane region" description="Helical" evidence="5">
    <location>
        <begin position="548"/>
        <end position="569"/>
    </location>
</feature>
<keyword evidence="3 5" id="KW-1133">Transmembrane helix</keyword>
<feature type="domain" description="NADH:quinone oxidoreductase/Mrp antiporter transmembrane" evidence="6">
    <location>
        <begin position="170"/>
        <end position="456"/>
    </location>
</feature>
<organism evidence="7">
    <name type="scientific">Urostyla grandis</name>
    <dbReference type="NCBI Taxonomy" id="57509"/>
    <lineage>
        <taxon>Eukaryota</taxon>
        <taxon>Sar</taxon>
        <taxon>Alveolata</taxon>
        <taxon>Ciliophora</taxon>
        <taxon>Intramacronucleata</taxon>
        <taxon>Spirotrichea</taxon>
        <taxon>Stichotrichia</taxon>
        <taxon>Urostylida</taxon>
        <taxon>Urostylidae</taxon>
        <taxon>Urostyla</taxon>
    </lineage>
</organism>
<gene>
    <name evidence="7" type="primary">nad5</name>
</gene>
<feature type="transmembrane region" description="Helical" evidence="5">
    <location>
        <begin position="61"/>
        <end position="84"/>
    </location>
</feature>
<evidence type="ECO:0000256" key="2">
    <source>
        <dbReference type="ARBA" id="ARBA00022692"/>
    </source>
</evidence>
<feature type="transmembrane region" description="Helical" evidence="5">
    <location>
        <begin position="96"/>
        <end position="114"/>
    </location>
</feature>
<feature type="transmembrane region" description="Helical" evidence="5">
    <location>
        <begin position="153"/>
        <end position="171"/>
    </location>
</feature>
<keyword evidence="7" id="KW-0496">Mitochondrion</keyword>
<evidence type="ECO:0000256" key="5">
    <source>
        <dbReference type="SAM" id="Phobius"/>
    </source>
</evidence>
<feature type="transmembrane region" description="Helical" evidence="5">
    <location>
        <begin position="247"/>
        <end position="272"/>
    </location>
</feature>
<dbReference type="AlphaFoldDB" id="A0A2I4PEL1"/>
<dbReference type="GO" id="GO:0003954">
    <property type="term" value="F:NADH dehydrogenase activity"/>
    <property type="evidence" value="ECO:0007669"/>
    <property type="project" value="TreeGrafter"/>
</dbReference>
<dbReference type="GO" id="GO:0016020">
    <property type="term" value="C:membrane"/>
    <property type="evidence" value="ECO:0007669"/>
    <property type="project" value="UniProtKB-SubCell"/>
</dbReference>
<feature type="transmembrane region" description="Helical" evidence="5">
    <location>
        <begin position="581"/>
        <end position="605"/>
    </location>
</feature>
<feature type="transmembrane region" description="Helical" evidence="5">
    <location>
        <begin position="517"/>
        <end position="542"/>
    </location>
</feature>
<feature type="transmembrane region" description="Helical" evidence="5">
    <location>
        <begin position="377"/>
        <end position="402"/>
    </location>
</feature>
<proteinExistence type="predicted"/>
<feature type="transmembrane region" description="Helical" evidence="5">
    <location>
        <begin position="321"/>
        <end position="344"/>
    </location>
</feature>
<evidence type="ECO:0000313" key="7">
    <source>
        <dbReference type="EMBL" id="APW82373.1"/>
    </source>
</evidence>
<geneLocation type="mitochondrion" evidence="7"/>
<feature type="transmembrane region" description="Helical" evidence="5">
    <location>
        <begin position="293"/>
        <end position="315"/>
    </location>
</feature>
<dbReference type="GO" id="GO:0042773">
    <property type="term" value="P:ATP synthesis coupled electron transport"/>
    <property type="evidence" value="ECO:0007669"/>
    <property type="project" value="InterPro"/>
</dbReference>